<dbReference type="PROSITE" id="PS50011">
    <property type="entry name" value="PROTEIN_KINASE_DOM"/>
    <property type="match status" value="1"/>
</dbReference>
<evidence type="ECO:0000256" key="3">
    <source>
        <dbReference type="ARBA" id="ARBA00022741"/>
    </source>
</evidence>
<dbReference type="AlphaFoldDB" id="A0ABD3VWX4"/>
<evidence type="ECO:0000256" key="10">
    <source>
        <dbReference type="ARBA" id="ARBA00051693"/>
    </source>
</evidence>
<evidence type="ECO:0000256" key="9">
    <source>
        <dbReference type="ARBA" id="ARBA00049299"/>
    </source>
</evidence>
<dbReference type="PROSITE" id="PS00108">
    <property type="entry name" value="PROTEIN_KINASE_ST"/>
    <property type="match status" value="1"/>
</dbReference>
<proteinExistence type="inferred from homology"/>
<dbReference type="InterPro" id="IPR011009">
    <property type="entry name" value="Kinase-like_dom_sf"/>
</dbReference>
<evidence type="ECO:0000256" key="11">
    <source>
        <dbReference type="PROSITE-ProRule" id="PRU10141"/>
    </source>
</evidence>
<reference evidence="14 15" key="1">
    <citation type="submission" date="2024-11" db="EMBL/GenBank/DDBJ databases">
        <title>Chromosome-level genome assembly of the freshwater bivalve Anodonta woodiana.</title>
        <authorList>
            <person name="Chen X."/>
        </authorList>
    </citation>
    <scope>NUCLEOTIDE SEQUENCE [LARGE SCALE GENOMIC DNA]</scope>
    <source>
        <strain evidence="14">MN2024</strain>
        <tissue evidence="14">Gills</tissue>
    </source>
</reference>
<dbReference type="Proteomes" id="UP001634394">
    <property type="component" value="Unassembled WGS sequence"/>
</dbReference>
<dbReference type="GO" id="GO:0004708">
    <property type="term" value="F:MAP kinase kinase activity"/>
    <property type="evidence" value="ECO:0007669"/>
    <property type="project" value="UniProtKB-EC"/>
</dbReference>
<dbReference type="FunFam" id="3.30.200.20:FF:000040">
    <property type="entry name" value="Dual specificity mitogen-activated protein kinase kinase"/>
    <property type="match status" value="1"/>
</dbReference>
<keyword evidence="4" id="KW-0418">Kinase</keyword>
<keyword evidence="3 11" id="KW-0547">Nucleotide-binding</keyword>
<dbReference type="Gene3D" id="3.30.200.20">
    <property type="entry name" value="Phosphorylase Kinase, domain 1"/>
    <property type="match status" value="1"/>
</dbReference>
<dbReference type="SMART" id="SM00220">
    <property type="entry name" value="S_TKc"/>
    <property type="match status" value="1"/>
</dbReference>
<sequence length="418" mass="46650">MNSPPPFTLRIRTEQEQDFDWMVQPDEITFHQALPSSFLDDDEDGERITVRSDDELKAMFEMYYEMLSEDDVARGLLPPFIIYPRVGKTPNMRNKYGLTIKTPKSASDTLVKTQSSLKSQAQLREASLKPQAQLSEATAYNQGGAGAGGDIKEILACGQITETDLQILQLLGSGNGGKVYRAIHIPSQQQMAVKVTELGVAVDVQKQIISELEILYKCQSPAIITFYGAYFKENRISMCTEFMDGGSLDKYGQVPETVLGRMAVFIVQGLLYMWNLKILHRDIKPSNILVSTRGEVKLCDFGVSAQLIKSIAETYVGTNAYMSPERIRADAYGISSDVWSLGVSLFEFPFPPGKIALATGHFPFKLVSMLIMLYYHKPIEILHEINISILSSTCRYLSVDATKTLVCLLVLSKLDYCN</sequence>
<dbReference type="GO" id="GO:0004674">
    <property type="term" value="F:protein serine/threonine kinase activity"/>
    <property type="evidence" value="ECO:0007669"/>
    <property type="project" value="UniProtKB-KW"/>
</dbReference>
<comment type="catalytic activity">
    <reaction evidence="9">
        <text>L-threonyl-[protein] + ATP = O-phospho-L-threonyl-[protein] + ADP + H(+)</text>
        <dbReference type="Rhea" id="RHEA:46608"/>
        <dbReference type="Rhea" id="RHEA-COMP:11060"/>
        <dbReference type="Rhea" id="RHEA-COMP:11605"/>
        <dbReference type="ChEBI" id="CHEBI:15378"/>
        <dbReference type="ChEBI" id="CHEBI:30013"/>
        <dbReference type="ChEBI" id="CHEBI:30616"/>
        <dbReference type="ChEBI" id="CHEBI:61977"/>
        <dbReference type="ChEBI" id="CHEBI:456216"/>
        <dbReference type="EC" id="2.7.12.2"/>
    </reaction>
</comment>
<dbReference type="InterPro" id="IPR000719">
    <property type="entry name" value="Prot_kinase_dom"/>
</dbReference>
<evidence type="ECO:0000256" key="5">
    <source>
        <dbReference type="ARBA" id="ARBA00022840"/>
    </source>
</evidence>
<dbReference type="InterPro" id="IPR008271">
    <property type="entry name" value="Ser/Thr_kinase_AS"/>
</dbReference>
<keyword evidence="15" id="KW-1185">Reference proteome</keyword>
<evidence type="ECO:0000256" key="4">
    <source>
        <dbReference type="ARBA" id="ARBA00022777"/>
    </source>
</evidence>
<comment type="catalytic activity">
    <reaction evidence="8">
        <text>L-seryl-[protein] + ATP = O-phospho-L-seryl-[protein] + ADP + H(+)</text>
        <dbReference type="Rhea" id="RHEA:17989"/>
        <dbReference type="Rhea" id="RHEA-COMP:9863"/>
        <dbReference type="Rhea" id="RHEA-COMP:11604"/>
        <dbReference type="ChEBI" id="CHEBI:15378"/>
        <dbReference type="ChEBI" id="CHEBI:29999"/>
        <dbReference type="ChEBI" id="CHEBI:30616"/>
        <dbReference type="ChEBI" id="CHEBI:83421"/>
        <dbReference type="ChEBI" id="CHEBI:456216"/>
        <dbReference type="EC" id="2.7.12.2"/>
    </reaction>
</comment>
<evidence type="ECO:0000313" key="14">
    <source>
        <dbReference type="EMBL" id="KAL3865518.1"/>
    </source>
</evidence>
<keyword evidence="1 12" id="KW-0723">Serine/threonine-protein kinase</keyword>
<dbReference type="GO" id="GO:0005524">
    <property type="term" value="F:ATP binding"/>
    <property type="evidence" value="ECO:0007669"/>
    <property type="project" value="UniProtKB-UniRule"/>
</dbReference>
<keyword evidence="5 11" id="KW-0067">ATP-binding</keyword>
<comment type="caution">
    <text evidence="14">The sequence shown here is derived from an EMBL/GenBank/DDBJ whole genome shotgun (WGS) entry which is preliminary data.</text>
</comment>
<evidence type="ECO:0000256" key="7">
    <source>
        <dbReference type="ARBA" id="ARBA00038999"/>
    </source>
</evidence>
<accession>A0ABD3VWX4</accession>
<comment type="catalytic activity">
    <reaction evidence="10">
        <text>L-tyrosyl-[protein] + ATP = O-phospho-L-tyrosyl-[protein] + ADP + H(+)</text>
        <dbReference type="Rhea" id="RHEA:10596"/>
        <dbReference type="Rhea" id="RHEA-COMP:10136"/>
        <dbReference type="Rhea" id="RHEA-COMP:20101"/>
        <dbReference type="ChEBI" id="CHEBI:15378"/>
        <dbReference type="ChEBI" id="CHEBI:30616"/>
        <dbReference type="ChEBI" id="CHEBI:46858"/>
        <dbReference type="ChEBI" id="CHEBI:61978"/>
        <dbReference type="ChEBI" id="CHEBI:456216"/>
        <dbReference type="EC" id="2.7.12.2"/>
    </reaction>
</comment>
<dbReference type="Pfam" id="PF00069">
    <property type="entry name" value="Pkinase"/>
    <property type="match status" value="1"/>
</dbReference>
<evidence type="ECO:0000256" key="1">
    <source>
        <dbReference type="ARBA" id="ARBA00022527"/>
    </source>
</evidence>
<dbReference type="SUPFAM" id="SSF54277">
    <property type="entry name" value="CAD &amp; PB1 domains"/>
    <property type="match status" value="1"/>
</dbReference>
<evidence type="ECO:0000256" key="8">
    <source>
        <dbReference type="ARBA" id="ARBA00049014"/>
    </source>
</evidence>
<evidence type="ECO:0000256" key="2">
    <source>
        <dbReference type="ARBA" id="ARBA00022679"/>
    </source>
</evidence>
<name>A0ABD3VWX4_SINWO</name>
<dbReference type="InterPro" id="IPR017441">
    <property type="entry name" value="Protein_kinase_ATP_BS"/>
</dbReference>
<dbReference type="EC" id="2.7.12.2" evidence="7"/>
<evidence type="ECO:0000259" key="13">
    <source>
        <dbReference type="PROSITE" id="PS50011"/>
    </source>
</evidence>
<dbReference type="PROSITE" id="PS00107">
    <property type="entry name" value="PROTEIN_KINASE_ATP"/>
    <property type="match status" value="1"/>
</dbReference>
<dbReference type="PANTHER" id="PTHR48013">
    <property type="entry name" value="DUAL SPECIFICITY MITOGEN-ACTIVATED PROTEIN KINASE KINASE 5-RELATED"/>
    <property type="match status" value="1"/>
</dbReference>
<dbReference type="PANTHER" id="PTHR48013:SF9">
    <property type="entry name" value="DUAL SPECIFICITY MITOGEN-ACTIVATED PROTEIN KINASE KINASE 5"/>
    <property type="match status" value="1"/>
</dbReference>
<keyword evidence="2" id="KW-0808">Transferase</keyword>
<dbReference type="EMBL" id="JBJQND010000009">
    <property type="protein sequence ID" value="KAL3865518.1"/>
    <property type="molecule type" value="Genomic_DNA"/>
</dbReference>
<feature type="binding site" evidence="11">
    <location>
        <position position="194"/>
    </location>
    <ligand>
        <name>ATP</name>
        <dbReference type="ChEBI" id="CHEBI:30616"/>
    </ligand>
</feature>
<dbReference type="Gene3D" id="1.10.510.10">
    <property type="entry name" value="Transferase(Phosphotransferase) domain 1"/>
    <property type="match status" value="1"/>
</dbReference>
<evidence type="ECO:0000256" key="6">
    <source>
        <dbReference type="ARBA" id="ARBA00038035"/>
    </source>
</evidence>
<comment type="similarity">
    <text evidence="6">Belongs to the protein kinase superfamily. STE Ser/Thr protein kinase family. MAP kinase kinase subfamily.</text>
</comment>
<gene>
    <name evidence="14" type="ORF">ACJMK2_042894</name>
</gene>
<evidence type="ECO:0000313" key="15">
    <source>
        <dbReference type="Proteomes" id="UP001634394"/>
    </source>
</evidence>
<organism evidence="14 15">
    <name type="scientific">Sinanodonta woodiana</name>
    <name type="common">Chinese pond mussel</name>
    <name type="synonym">Anodonta woodiana</name>
    <dbReference type="NCBI Taxonomy" id="1069815"/>
    <lineage>
        <taxon>Eukaryota</taxon>
        <taxon>Metazoa</taxon>
        <taxon>Spiralia</taxon>
        <taxon>Lophotrochozoa</taxon>
        <taxon>Mollusca</taxon>
        <taxon>Bivalvia</taxon>
        <taxon>Autobranchia</taxon>
        <taxon>Heteroconchia</taxon>
        <taxon>Palaeoheterodonta</taxon>
        <taxon>Unionida</taxon>
        <taxon>Unionoidea</taxon>
        <taxon>Unionidae</taxon>
        <taxon>Unioninae</taxon>
        <taxon>Sinanodonta</taxon>
    </lineage>
</organism>
<feature type="domain" description="Protein kinase" evidence="13">
    <location>
        <begin position="165"/>
        <end position="418"/>
    </location>
</feature>
<evidence type="ECO:0000256" key="12">
    <source>
        <dbReference type="RuleBase" id="RU000304"/>
    </source>
</evidence>
<dbReference type="SUPFAM" id="SSF56112">
    <property type="entry name" value="Protein kinase-like (PK-like)"/>
    <property type="match status" value="1"/>
</dbReference>
<protein>
    <recommendedName>
        <fullName evidence="7">mitogen-activated protein kinase kinase</fullName>
        <ecNumber evidence="7">2.7.12.2</ecNumber>
    </recommendedName>
</protein>
<dbReference type="Gene3D" id="3.10.20.90">
    <property type="entry name" value="Phosphatidylinositol 3-kinase Catalytic Subunit, Chain A, domain 1"/>
    <property type="match status" value="1"/>
</dbReference>